<keyword evidence="2" id="KW-0812">Transmembrane</keyword>
<evidence type="ECO:0000256" key="1">
    <source>
        <dbReference type="SAM" id="MobiDB-lite"/>
    </source>
</evidence>
<keyword evidence="2" id="KW-1133">Transmembrane helix</keyword>
<feature type="region of interest" description="Disordered" evidence="1">
    <location>
        <begin position="526"/>
        <end position="546"/>
    </location>
</feature>
<dbReference type="AlphaFoldDB" id="A0A1Y2D0U9"/>
<feature type="transmembrane region" description="Helical" evidence="2">
    <location>
        <begin position="180"/>
        <end position="202"/>
    </location>
</feature>
<feature type="transmembrane region" description="Helical" evidence="2">
    <location>
        <begin position="253"/>
        <end position="269"/>
    </location>
</feature>
<dbReference type="EMBL" id="MCOG01000092">
    <property type="protein sequence ID" value="ORY52754.1"/>
    <property type="molecule type" value="Genomic_DNA"/>
</dbReference>
<dbReference type="InterPro" id="IPR016137">
    <property type="entry name" value="RGS"/>
</dbReference>
<reference evidence="4 5" key="1">
    <citation type="submission" date="2016-08" db="EMBL/GenBank/DDBJ databases">
        <title>A Parts List for Fungal Cellulosomes Revealed by Comparative Genomics.</title>
        <authorList>
            <consortium name="DOE Joint Genome Institute"/>
            <person name="Haitjema C.H."/>
            <person name="Gilmore S.P."/>
            <person name="Henske J.K."/>
            <person name="Solomon K.V."/>
            <person name="De Groot R."/>
            <person name="Kuo A."/>
            <person name="Mondo S.J."/>
            <person name="Salamov A.A."/>
            <person name="Labutti K."/>
            <person name="Zhao Z."/>
            <person name="Chiniquy J."/>
            <person name="Barry K."/>
            <person name="Brewer H.M."/>
            <person name="Purvine S.O."/>
            <person name="Wright A.T."/>
            <person name="Boxma B."/>
            <person name="Van Alen T."/>
            <person name="Hackstein J.H."/>
            <person name="Baker S.E."/>
            <person name="Grigoriev I.V."/>
            <person name="O'Malley M.A."/>
        </authorList>
    </citation>
    <scope>NUCLEOTIDE SEQUENCE [LARGE SCALE GENOMIC DNA]</scope>
    <source>
        <strain evidence="4 5">G1</strain>
    </source>
</reference>
<feature type="domain" description="RGS" evidence="3">
    <location>
        <begin position="326"/>
        <end position="371"/>
    </location>
</feature>
<feature type="transmembrane region" description="Helical" evidence="2">
    <location>
        <begin position="82"/>
        <end position="105"/>
    </location>
</feature>
<evidence type="ECO:0000313" key="5">
    <source>
        <dbReference type="Proteomes" id="UP000193920"/>
    </source>
</evidence>
<evidence type="ECO:0000259" key="3">
    <source>
        <dbReference type="PROSITE" id="PS50132"/>
    </source>
</evidence>
<sequence length="546" mass="64250">MSDNNNIIIEFPSKWDNSSINAINFYDRCKEFVSSEEEFYEITKTSLFYYIFAIVVTCYVVIINIFLFCNYKNYMFKRQCRIYYICLMVGSLEIISDSFFLGVFYENYSCIIHQITTAVAYPLYYVSIALIIIKYFKYYYKSQIAYFSNLFEFADASYKDKILNKRFLFKVFYTKISSKGALKVLFCYIIINFIYSILLSFFNESTYSNGFCGTGLKFLPQIALIFIFLFIFLPLSLIEAIKFDDKFKMKKTIILFSILHIIYYISYFYESGHPNITCSKLVQYIPPGFFVFTSIITSTTLLTLSMLRDIIHINHQNKNLKSTFKGMLEFLEDKIQFREFGEFCRNENCVENILFYQEYWKYKRLFNKTERYSLNDPLRSQEMLDVPSSPIATSKIGDYNTSRGTILSEVTSISKSHLNDNTSVKGSTILTNESSKHANNNKNLIETIEKEAKTFAENFIGRKAIYEINIQHNIIVSINEKLETLMDEHELSIEEKIDEYYVLFDNAYKEVTNNIYLNSYSNYVHQKNKESTDPNKSRESKITNMC</sequence>
<dbReference type="InterPro" id="IPR044926">
    <property type="entry name" value="RGS_subdomain_2"/>
</dbReference>
<dbReference type="InterPro" id="IPR036305">
    <property type="entry name" value="RGS_sf"/>
</dbReference>
<dbReference type="Proteomes" id="UP000193920">
    <property type="component" value="Unassembled WGS sequence"/>
</dbReference>
<dbReference type="SUPFAM" id="SSF48097">
    <property type="entry name" value="Regulator of G-protein signaling, RGS"/>
    <property type="match status" value="1"/>
</dbReference>
<dbReference type="PROSITE" id="PS50132">
    <property type="entry name" value="RGS"/>
    <property type="match status" value="1"/>
</dbReference>
<proteinExistence type="predicted"/>
<dbReference type="Gene3D" id="1.10.167.10">
    <property type="entry name" value="Regulator of G-protein Signalling 4, domain 2"/>
    <property type="match status" value="1"/>
</dbReference>
<feature type="transmembrane region" description="Helical" evidence="2">
    <location>
        <begin position="111"/>
        <end position="133"/>
    </location>
</feature>
<feature type="transmembrane region" description="Helical" evidence="2">
    <location>
        <begin position="47"/>
        <end position="70"/>
    </location>
</feature>
<evidence type="ECO:0000313" key="4">
    <source>
        <dbReference type="EMBL" id="ORY52754.1"/>
    </source>
</evidence>
<gene>
    <name evidence="4" type="ORF">LY90DRAFT_670416</name>
</gene>
<feature type="transmembrane region" description="Helical" evidence="2">
    <location>
        <begin position="289"/>
        <end position="311"/>
    </location>
</feature>
<name>A0A1Y2D0U9_9FUNG</name>
<keyword evidence="5" id="KW-1185">Reference proteome</keyword>
<protein>
    <recommendedName>
        <fullName evidence="3">RGS domain-containing protein</fullName>
    </recommendedName>
</protein>
<organism evidence="4 5">
    <name type="scientific">Neocallimastix californiae</name>
    <dbReference type="NCBI Taxonomy" id="1754190"/>
    <lineage>
        <taxon>Eukaryota</taxon>
        <taxon>Fungi</taxon>
        <taxon>Fungi incertae sedis</taxon>
        <taxon>Chytridiomycota</taxon>
        <taxon>Chytridiomycota incertae sedis</taxon>
        <taxon>Neocallimastigomycetes</taxon>
        <taxon>Neocallimastigales</taxon>
        <taxon>Neocallimastigaceae</taxon>
        <taxon>Neocallimastix</taxon>
    </lineage>
</organism>
<evidence type="ECO:0000256" key="2">
    <source>
        <dbReference type="SAM" id="Phobius"/>
    </source>
</evidence>
<accession>A0A1Y2D0U9</accession>
<keyword evidence="2" id="KW-0472">Membrane</keyword>
<comment type="caution">
    <text evidence="4">The sequence shown here is derived from an EMBL/GenBank/DDBJ whole genome shotgun (WGS) entry which is preliminary data.</text>
</comment>
<feature type="compositionally biased region" description="Basic and acidic residues" evidence="1">
    <location>
        <begin position="527"/>
        <end position="546"/>
    </location>
</feature>
<feature type="transmembrane region" description="Helical" evidence="2">
    <location>
        <begin position="222"/>
        <end position="241"/>
    </location>
</feature>